<organism evidence="1">
    <name type="scientific">Phytophthora nicotianae</name>
    <name type="common">Potato buckeye rot agent</name>
    <name type="synonym">Phytophthora parasitica</name>
    <dbReference type="NCBI Taxonomy" id="4792"/>
    <lineage>
        <taxon>Eukaryota</taxon>
        <taxon>Sar</taxon>
        <taxon>Stramenopiles</taxon>
        <taxon>Oomycota</taxon>
        <taxon>Peronosporomycetes</taxon>
        <taxon>Peronosporales</taxon>
        <taxon>Peronosporaceae</taxon>
        <taxon>Phytophthora</taxon>
    </lineage>
</organism>
<dbReference type="EMBL" id="KI696433">
    <property type="protein sequence ID" value="ETM31951.1"/>
    <property type="molecule type" value="Genomic_DNA"/>
</dbReference>
<proteinExistence type="predicted"/>
<gene>
    <name evidence="1" type="ORF">L914_20557</name>
</gene>
<evidence type="ECO:0000313" key="1">
    <source>
        <dbReference type="EMBL" id="ETM31951.1"/>
    </source>
</evidence>
<protein>
    <submittedName>
        <fullName evidence="1">Uncharacterized protein</fullName>
    </submittedName>
</protein>
<dbReference type="AlphaFoldDB" id="W2M6F0"/>
<reference evidence="1" key="1">
    <citation type="submission" date="2013-11" db="EMBL/GenBank/DDBJ databases">
        <title>The Genome Sequence of Phytophthora parasitica IAC_01/95.</title>
        <authorList>
            <consortium name="The Broad Institute Genomics Platform"/>
            <person name="Russ C."/>
            <person name="Tyler B."/>
            <person name="Panabieres F."/>
            <person name="Shan W."/>
            <person name="Tripathy S."/>
            <person name="Grunwald N."/>
            <person name="Machado M."/>
            <person name="Johnson C.S."/>
            <person name="Arredondo F."/>
            <person name="Hong C."/>
            <person name="Coffey M."/>
            <person name="Young S.K."/>
            <person name="Zeng Q."/>
            <person name="Gargeya S."/>
            <person name="Fitzgerald M."/>
            <person name="Abouelleil A."/>
            <person name="Alvarado L."/>
            <person name="Chapman S.B."/>
            <person name="Gainer-Dewar J."/>
            <person name="Goldberg J."/>
            <person name="Griggs A."/>
            <person name="Gujja S."/>
            <person name="Hansen M."/>
            <person name="Howarth C."/>
            <person name="Imamovic A."/>
            <person name="Ireland A."/>
            <person name="Larimer J."/>
            <person name="McCowan C."/>
            <person name="Murphy C."/>
            <person name="Pearson M."/>
            <person name="Poon T.W."/>
            <person name="Priest M."/>
            <person name="Roberts A."/>
            <person name="Saif S."/>
            <person name="Shea T."/>
            <person name="Sykes S."/>
            <person name="Wortman J."/>
            <person name="Nusbaum C."/>
            <person name="Birren B."/>
        </authorList>
    </citation>
    <scope>NUCLEOTIDE SEQUENCE [LARGE SCALE GENOMIC DNA]</scope>
    <source>
        <strain evidence="1">IAC_01/95</strain>
    </source>
</reference>
<dbReference type="Proteomes" id="UP000054532">
    <property type="component" value="Unassembled WGS sequence"/>
</dbReference>
<dbReference type="VEuPathDB" id="FungiDB:PPTG_06150"/>
<feature type="non-terminal residue" evidence="1">
    <location>
        <position position="1"/>
    </location>
</feature>
<name>W2M6F0_PHYNI</name>
<accession>W2M6F0</accession>
<sequence length="419" mass="48140">FVAFLNSLGRDSTMPTRYIYADLDALNQDVCKYMRAHAKDFSDAELTKHFPISAYKLTKCLSSDEATYFNGSYYYLKLKDVEAFRAVGWTMRPKSASKYRTLGHLPKPKRNPDNTETLVLVAGKLAGSILLGVDKYFEAGWSVHCYCFRDRDSKVFDRLVLEHPTQFKCIYLNNSVRNLIKDISGDYEMMFTARDTPRDEAVKSIPANYKISDLYEYIHELQVKILAMEADSEAQRTKQHDDLHYKLQQQQEAFAYQLSKHDEDFQERLREHHKAATFHRKQHEKVIEERVEICTNEVATALSNLGELSERVKHDVEEYQRARLDEELAHWRRDNLVSNTNVDDQDKADHSSLLDAVDFVLKQNGVHTGLKNWKAALVVLVIHKITAWLSSASLGTDLVGILTTSFAVVMITLCVVDTL</sequence>